<evidence type="ECO:0000256" key="4">
    <source>
        <dbReference type="ARBA" id="ARBA00022691"/>
    </source>
</evidence>
<feature type="region of interest" description="Disordered" evidence="7">
    <location>
        <begin position="346"/>
        <end position="378"/>
    </location>
</feature>
<feature type="compositionally biased region" description="Acidic residues" evidence="7">
    <location>
        <begin position="369"/>
        <end position="378"/>
    </location>
</feature>
<dbReference type="GO" id="GO:0035242">
    <property type="term" value="F:protein-arginine omega-N asymmetric methyltransferase activity"/>
    <property type="evidence" value="ECO:0007669"/>
    <property type="project" value="UniProtKB-EC"/>
</dbReference>
<evidence type="ECO:0000256" key="3">
    <source>
        <dbReference type="ARBA" id="ARBA00022679"/>
    </source>
</evidence>
<reference evidence="9" key="1">
    <citation type="submission" date="2020-11" db="EMBL/GenBank/DDBJ databases">
        <authorList>
            <person name="Whiteford S."/>
        </authorList>
    </citation>
    <scope>NUCLEOTIDE SEQUENCE</scope>
</reference>
<dbReference type="EC" id="2.1.1.319" evidence="1"/>
<evidence type="ECO:0000313" key="10">
    <source>
        <dbReference type="Proteomes" id="UP000653454"/>
    </source>
</evidence>
<dbReference type="EMBL" id="CAJHNJ030000029">
    <property type="protein sequence ID" value="CAG9123956.1"/>
    <property type="molecule type" value="Genomic_DNA"/>
</dbReference>
<dbReference type="Gene3D" id="2.70.160.11">
    <property type="entry name" value="Hnrnp arginine n-methyltransferase1"/>
    <property type="match status" value="1"/>
</dbReference>
<dbReference type="Proteomes" id="UP000653454">
    <property type="component" value="Unassembled WGS sequence"/>
</dbReference>
<evidence type="ECO:0000259" key="8">
    <source>
        <dbReference type="Pfam" id="PF22528"/>
    </source>
</evidence>
<feature type="domain" description="Protein arginine N-methyltransferase" evidence="8">
    <location>
        <begin position="152"/>
        <end position="315"/>
    </location>
</feature>
<dbReference type="PROSITE" id="PS51678">
    <property type="entry name" value="SAM_MT_PRMT"/>
    <property type="match status" value="1"/>
</dbReference>
<name>A0A8S4F6D7_PLUXY</name>
<evidence type="ECO:0000256" key="5">
    <source>
        <dbReference type="ARBA" id="ARBA00049303"/>
    </source>
</evidence>
<dbReference type="PANTHER" id="PTHR11006:SF122">
    <property type="entry name" value="ARGININE METHYLTRANSFERASE 8"/>
    <property type="match status" value="1"/>
</dbReference>
<dbReference type="AlphaFoldDB" id="A0A8S4F6D7"/>
<keyword evidence="3 6" id="KW-0808">Transferase</keyword>
<dbReference type="CDD" id="cd02440">
    <property type="entry name" value="AdoMet_MTases"/>
    <property type="match status" value="1"/>
</dbReference>
<sequence>MDETVNTEYFESYEDLEIHRLMLEDASRTATYKQAILSNAPYFKDKVVMDVGCGTGILSIFCAQAGAKKVYAVEASKLANLAKEVVKENNFENIIEVIHSKVEDVTLPDNVKVDAIVSEWMGFYLLHEGMLDSVLVARDKFLKEDGHLFPESATIYVAPCSVPSLYKQWDNVHGVSMSAFSKQLRQSKYNKPEIIQIHPEDLLGPEIALCWIDLKENKSADLDSFSLQHVLGASRAGAYQGISVWFDCVFPDLSQDREESQMILGTGPFSLPTHWKQTVIVLPQEQLVETGEPIAFQLDMTRDSSNCRRYNLQVTLQDPEVVEHPTPCTCHMTKCIIIKTFMHQHPEQPRGGEKNGDVTREQQPILVDEPIDDDDGDE</sequence>
<evidence type="ECO:0000256" key="6">
    <source>
        <dbReference type="PROSITE-ProRule" id="PRU01015"/>
    </source>
</evidence>
<dbReference type="GO" id="GO:0035241">
    <property type="term" value="F:protein-arginine omega-N monomethyltransferase activity"/>
    <property type="evidence" value="ECO:0007669"/>
    <property type="project" value="TreeGrafter"/>
</dbReference>
<feature type="compositionally biased region" description="Basic and acidic residues" evidence="7">
    <location>
        <begin position="346"/>
        <end position="360"/>
    </location>
</feature>
<comment type="caution">
    <text evidence="9">The sequence shown here is derived from an EMBL/GenBank/DDBJ whole genome shotgun (WGS) entry which is preliminary data.</text>
</comment>
<dbReference type="GO" id="GO:0032259">
    <property type="term" value="P:methylation"/>
    <property type="evidence" value="ECO:0007669"/>
    <property type="project" value="UniProtKB-KW"/>
</dbReference>
<dbReference type="Gene3D" id="3.40.50.150">
    <property type="entry name" value="Vaccinia Virus protein VP39"/>
    <property type="match status" value="1"/>
</dbReference>
<dbReference type="InterPro" id="IPR025799">
    <property type="entry name" value="Arg_MeTrfase"/>
</dbReference>
<dbReference type="InterPro" id="IPR029063">
    <property type="entry name" value="SAM-dependent_MTases_sf"/>
</dbReference>
<keyword evidence="4 6" id="KW-0949">S-adenosyl-L-methionine</keyword>
<keyword evidence="2 6" id="KW-0489">Methyltransferase</keyword>
<dbReference type="Pfam" id="PF22528">
    <property type="entry name" value="PRMT_C"/>
    <property type="match status" value="1"/>
</dbReference>
<dbReference type="PANTHER" id="PTHR11006">
    <property type="entry name" value="PROTEIN ARGININE N-METHYLTRANSFERASE"/>
    <property type="match status" value="1"/>
</dbReference>
<dbReference type="GO" id="GO:0042054">
    <property type="term" value="F:histone methyltransferase activity"/>
    <property type="evidence" value="ECO:0007669"/>
    <property type="project" value="TreeGrafter"/>
</dbReference>
<evidence type="ECO:0000256" key="7">
    <source>
        <dbReference type="SAM" id="MobiDB-lite"/>
    </source>
</evidence>
<dbReference type="GO" id="GO:0005634">
    <property type="term" value="C:nucleus"/>
    <property type="evidence" value="ECO:0007669"/>
    <property type="project" value="TreeGrafter"/>
</dbReference>
<evidence type="ECO:0000313" key="9">
    <source>
        <dbReference type="EMBL" id="CAG9123956.1"/>
    </source>
</evidence>
<evidence type="ECO:0000256" key="2">
    <source>
        <dbReference type="ARBA" id="ARBA00022603"/>
    </source>
</evidence>
<accession>A0A8S4F6D7</accession>
<keyword evidence="10" id="KW-1185">Reference proteome</keyword>
<protein>
    <recommendedName>
        <fullName evidence="1">type I protein arginine methyltransferase</fullName>
        <ecNumber evidence="1">2.1.1.319</ecNumber>
    </recommendedName>
</protein>
<comment type="catalytic activity">
    <reaction evidence="5">
        <text>L-arginyl-[protein] + S-adenosyl-L-methionine = N(omega)-methyl-L-arginyl-[protein] + S-adenosyl-L-homocysteine + H(+)</text>
        <dbReference type="Rhea" id="RHEA:48100"/>
        <dbReference type="Rhea" id="RHEA-COMP:10532"/>
        <dbReference type="Rhea" id="RHEA-COMP:11990"/>
        <dbReference type="ChEBI" id="CHEBI:15378"/>
        <dbReference type="ChEBI" id="CHEBI:29965"/>
        <dbReference type="ChEBI" id="CHEBI:57856"/>
        <dbReference type="ChEBI" id="CHEBI:59789"/>
        <dbReference type="ChEBI" id="CHEBI:65280"/>
    </reaction>
    <physiologicalReaction direction="left-to-right" evidence="5">
        <dbReference type="Rhea" id="RHEA:48101"/>
    </physiologicalReaction>
</comment>
<gene>
    <name evidence="9" type="ORF">PLXY2_LOCUS8095</name>
</gene>
<dbReference type="InterPro" id="IPR055135">
    <property type="entry name" value="PRMT_dom"/>
</dbReference>
<dbReference type="SUPFAM" id="SSF53335">
    <property type="entry name" value="S-adenosyl-L-methionine-dependent methyltransferases"/>
    <property type="match status" value="1"/>
</dbReference>
<dbReference type="Pfam" id="PF06325">
    <property type="entry name" value="PrmA"/>
    <property type="match status" value="1"/>
</dbReference>
<organism evidence="9 10">
    <name type="scientific">Plutella xylostella</name>
    <name type="common">Diamondback moth</name>
    <name type="synonym">Plutella maculipennis</name>
    <dbReference type="NCBI Taxonomy" id="51655"/>
    <lineage>
        <taxon>Eukaryota</taxon>
        <taxon>Metazoa</taxon>
        <taxon>Ecdysozoa</taxon>
        <taxon>Arthropoda</taxon>
        <taxon>Hexapoda</taxon>
        <taxon>Insecta</taxon>
        <taxon>Pterygota</taxon>
        <taxon>Neoptera</taxon>
        <taxon>Endopterygota</taxon>
        <taxon>Lepidoptera</taxon>
        <taxon>Glossata</taxon>
        <taxon>Ditrysia</taxon>
        <taxon>Yponomeutoidea</taxon>
        <taxon>Plutellidae</taxon>
        <taxon>Plutella</taxon>
    </lineage>
</organism>
<dbReference type="FunFam" id="3.40.50.150:FF:000003">
    <property type="entry name" value="Blast:Protein arginine N-methyltransferase 1"/>
    <property type="match status" value="1"/>
</dbReference>
<evidence type="ECO:0000256" key="1">
    <source>
        <dbReference type="ARBA" id="ARBA00011925"/>
    </source>
</evidence>
<proteinExistence type="predicted"/>